<evidence type="ECO:0000256" key="5">
    <source>
        <dbReference type="ARBA" id="ARBA00022691"/>
    </source>
</evidence>
<comment type="subunit">
    <text evidence="2">Monomer and homodimer.</text>
</comment>
<dbReference type="eggNOG" id="KOG0839">
    <property type="taxonomic scope" value="Eukaryota"/>
</dbReference>
<dbReference type="InterPro" id="IPR016024">
    <property type="entry name" value="ARM-type_fold"/>
</dbReference>
<dbReference type="Pfam" id="PF00588">
    <property type="entry name" value="SpoU_methylase"/>
    <property type="match status" value="1"/>
</dbReference>
<evidence type="ECO:0000259" key="14">
    <source>
        <dbReference type="Pfam" id="PF00588"/>
    </source>
</evidence>
<keyword evidence="3 15" id="KW-0489">Methyltransferase</keyword>
<dbReference type="InterPro" id="IPR029026">
    <property type="entry name" value="tRNA_m1G_MTases_N"/>
</dbReference>
<keyword evidence="5" id="KW-0949">S-adenosyl-L-methionine</keyword>
<accession>L9L416</accession>
<evidence type="ECO:0000256" key="7">
    <source>
        <dbReference type="ARBA" id="ARBA00022990"/>
    </source>
</evidence>
<comment type="similarity">
    <text evidence="1">Belongs to the class IV-like SAM-binding methyltransferase superfamily. RNA methyltransferase TrmH family.</text>
</comment>
<organism evidence="15 16">
    <name type="scientific">Tupaia chinensis</name>
    <name type="common">Chinese tree shrew</name>
    <name type="synonym">Tupaia belangeri chinensis</name>
    <dbReference type="NCBI Taxonomy" id="246437"/>
    <lineage>
        <taxon>Eukaryota</taxon>
        <taxon>Metazoa</taxon>
        <taxon>Chordata</taxon>
        <taxon>Craniata</taxon>
        <taxon>Vertebrata</taxon>
        <taxon>Euteleostomi</taxon>
        <taxon>Mammalia</taxon>
        <taxon>Eutheria</taxon>
        <taxon>Euarchontoglires</taxon>
        <taxon>Scandentia</taxon>
        <taxon>Tupaiidae</taxon>
        <taxon>Tupaia</taxon>
    </lineage>
</organism>
<sequence length="1415" mass="156057">MVTCPAAQWLVASEAAFACCRSFPPHRSLGKTTKQKTEATATLSKQANLSGACARTPTSRRPHAVRHLQVRLKQLPGLRRKGPCQSRDPQALLRALCRGEASAERVETLRFLLQRLEEDEARGGAQGGGALPEAAREVAMGTVQAGLGCAEDGLARKRARFLLRRALDVSAGQDDCACACGSEDPDGSFLLSFIRKMTSRHWSAVPILSLSKALASVPRCGALGVDGLLALRGVIHRTTVTHQVLLRGAAQCYLLKTAMNLVDVLCDWLRVNERRFRCAPPCSPVGPPETSLNAYVKSLVLDYIKAPPWERESAVVGTAGRRCCVQAFTAAVSAGDSGALPDGSQARLVALMVMLAVDVEGAKTQHSEKQRTENVLRLFLDPLLDALGMLGANAYMPLPKTDRCLQVLVKLLHTCVWKGPGAADDEVLPLLQSLVLSTAESVSEFILRRLTARELSSVSDLDRCRLYLLVLVELVTLHRLAGWKRGNPVWRVISPLQKASVRHLQEEDGNQEPTLGDQIQRVVSMASLAMVCEVIGQTPELQLETLEPGPVERFLSSLPLTQVLQKPRMGPQSSGKWVCLECLLRKRHTLIPGTEGEVPGPELPAVQQLARTLQAALDALAVLPAERVLPVLRCMHILVPMLLTSSESLCVESFDVAWKTVSSLSNTQLTFWPNLKAFVQLVFDNRVLTIAARVKGQAYLKIKEIMFKVIEMSAVRAGVLNTLTNHCCRSWLESAPGVARGPLSCAGSYSELVLEACVFGTVLRRDQRTNREDPYVRICAVKFLCLLDGANVSHKLLMEDLAVRLLEKDELVSRPKSRSHANSLQHRLKNRAWQTLLVLVPRLDQGEEKLKTSICTFLSVLSHLDIIIQNNSEKKAVLQQALVAALRWCFSHSFSVRLYALVALKKIWSLCKTLCVEECDALASAIESSLSHVESMHREGKAQKNWQRIQDHFFFTVFHPLQDYSLEDSVLAPHRVLRRGLAEDEWVTIDKFTGFTELPASAGFQWHLSRTRLRQLEPGDWSQQDVGAHSGEADDPSEWADVQKKVIPWENSVPDADSELPPQGRAARLRKSVSRLIVVASLTDKATNLGGLCRTCEVFGASALVVGNLQCVHDRQFQALSVSAEQWLPLVEVSGRRVTRLAVGEDTSQGSVFMACFSQERVFSLQWFKNSSSGAHSGEADDPSEWADVQKKVIPWENSVPDADSELPPQGRAARLRKSVSRLIVVASLTDKATNLGGLCRTCEVFGASALVVGNLQCVHDRQFQALSVSAEQWLPLVERAKTGRFNSLSFYTNDKVRPHQLTDYLQRKKAEGYTIIGVEQTARSVDLTQYCFPEKSLLLLGNEREGIPANLIQQLDVCVEIPQHGITRSLNVHVSGALLTWEYTRQRLPGRSHGPAGPAPRPPDYPCHGDRQLR</sequence>
<dbReference type="FunCoup" id="L9L416">
    <property type="interactions" value="1668"/>
</dbReference>
<dbReference type="CDD" id="cd18091">
    <property type="entry name" value="SpoU-like_TRM3-like"/>
    <property type="match status" value="1"/>
</dbReference>
<reference evidence="16" key="2">
    <citation type="journal article" date="2013" name="Nat. Commun.">
        <title>Genome of the Chinese tree shrew.</title>
        <authorList>
            <person name="Fan Y."/>
            <person name="Huang Z.Y."/>
            <person name="Cao C.C."/>
            <person name="Chen C.S."/>
            <person name="Chen Y.X."/>
            <person name="Fan D.D."/>
            <person name="He J."/>
            <person name="Hou H.L."/>
            <person name="Hu L."/>
            <person name="Hu X.T."/>
            <person name="Jiang X.T."/>
            <person name="Lai R."/>
            <person name="Lang Y.S."/>
            <person name="Liang B."/>
            <person name="Liao S.G."/>
            <person name="Mu D."/>
            <person name="Ma Y.Y."/>
            <person name="Niu Y.Y."/>
            <person name="Sun X.Q."/>
            <person name="Xia J.Q."/>
            <person name="Xiao J."/>
            <person name="Xiong Z.Q."/>
            <person name="Xu L."/>
            <person name="Yang L."/>
            <person name="Zhang Y."/>
            <person name="Zhao W."/>
            <person name="Zhao X.D."/>
            <person name="Zheng Y.T."/>
            <person name="Zhou J.M."/>
            <person name="Zhu Y.B."/>
            <person name="Zhang G.J."/>
            <person name="Wang J."/>
            <person name="Yao Y.G."/>
        </authorList>
    </citation>
    <scope>NUCLEOTIDE SEQUENCE [LARGE SCALE GENOMIC DNA]</scope>
</reference>
<dbReference type="SUPFAM" id="SSF75217">
    <property type="entry name" value="alpha/beta knot"/>
    <property type="match status" value="2"/>
</dbReference>
<evidence type="ECO:0000256" key="6">
    <source>
        <dbReference type="ARBA" id="ARBA00022884"/>
    </source>
</evidence>
<dbReference type="InterPro" id="IPR044748">
    <property type="entry name" value="Trm3/TARBP1_C"/>
</dbReference>
<evidence type="ECO:0000256" key="10">
    <source>
        <dbReference type="ARBA" id="ARBA00093594"/>
    </source>
</evidence>
<evidence type="ECO:0000256" key="4">
    <source>
        <dbReference type="ARBA" id="ARBA00022679"/>
    </source>
</evidence>
<feature type="region of interest" description="Disordered" evidence="13">
    <location>
        <begin position="1390"/>
        <end position="1415"/>
    </location>
</feature>
<keyword evidence="16" id="KW-1185">Reference proteome</keyword>
<name>L9L416_TUPCH</name>
<evidence type="ECO:0000256" key="2">
    <source>
        <dbReference type="ARBA" id="ARBA00011407"/>
    </source>
</evidence>
<evidence type="ECO:0000256" key="9">
    <source>
        <dbReference type="ARBA" id="ARBA00093361"/>
    </source>
</evidence>
<dbReference type="GO" id="GO:0003723">
    <property type="term" value="F:RNA binding"/>
    <property type="evidence" value="ECO:0007669"/>
    <property type="project" value="UniProtKB-KW"/>
</dbReference>
<evidence type="ECO:0000256" key="3">
    <source>
        <dbReference type="ARBA" id="ARBA00022603"/>
    </source>
</evidence>
<dbReference type="InterPro" id="IPR029028">
    <property type="entry name" value="Alpha/beta_knot_MTases"/>
</dbReference>
<evidence type="ECO:0000256" key="13">
    <source>
        <dbReference type="SAM" id="MobiDB-lite"/>
    </source>
</evidence>
<dbReference type="InParanoid" id="L9L416"/>
<evidence type="ECO:0000256" key="1">
    <source>
        <dbReference type="ARBA" id="ARBA00007228"/>
    </source>
</evidence>
<dbReference type="InterPro" id="IPR045330">
    <property type="entry name" value="TRM3/TARBP1"/>
</dbReference>
<proteinExistence type="inferred from homology"/>
<dbReference type="STRING" id="246437.L9L416"/>
<comment type="catalytic activity">
    <reaction evidence="8">
        <text>guanosine(18) in tRNA + S-adenosyl-L-methionine = 2'-O-methylguanosine(18) in tRNA + S-adenosyl-L-homocysteine + H(+)</text>
        <dbReference type="Rhea" id="RHEA:20077"/>
        <dbReference type="Rhea" id="RHEA-COMP:10190"/>
        <dbReference type="Rhea" id="RHEA-COMP:10192"/>
        <dbReference type="ChEBI" id="CHEBI:15378"/>
        <dbReference type="ChEBI" id="CHEBI:57856"/>
        <dbReference type="ChEBI" id="CHEBI:59789"/>
        <dbReference type="ChEBI" id="CHEBI:74269"/>
        <dbReference type="ChEBI" id="CHEBI:74445"/>
        <dbReference type="EC" id="2.1.1.34"/>
    </reaction>
    <physiologicalReaction direction="left-to-right" evidence="8">
        <dbReference type="Rhea" id="RHEA:20078"/>
    </physiologicalReaction>
</comment>
<keyword evidence="6" id="KW-0694">RNA-binding</keyword>
<reference evidence="16" key="1">
    <citation type="submission" date="2012-07" db="EMBL/GenBank/DDBJ databases">
        <title>Genome of the Chinese tree shrew, a rising model animal genetically related to primates.</title>
        <authorList>
            <person name="Zhang G."/>
            <person name="Fan Y."/>
            <person name="Yao Y."/>
            <person name="Huang Z."/>
        </authorList>
    </citation>
    <scope>NUCLEOTIDE SEQUENCE [LARGE SCALE GENOMIC DNA]</scope>
</reference>
<dbReference type="Gene3D" id="3.40.1280.10">
    <property type="match status" value="2"/>
</dbReference>
<gene>
    <name evidence="15" type="ORF">TREES_T100003924</name>
</gene>
<dbReference type="GO" id="GO:0030488">
    <property type="term" value="P:tRNA methylation"/>
    <property type="evidence" value="ECO:0007669"/>
    <property type="project" value="InterPro"/>
</dbReference>
<keyword evidence="4 15" id="KW-0808">Transferase</keyword>
<dbReference type="PANTHER" id="PTHR12029:SF11">
    <property type="entry name" value="METHYLTRANSFERASE TARBP1-RELATED"/>
    <property type="match status" value="1"/>
</dbReference>
<evidence type="ECO:0000256" key="12">
    <source>
        <dbReference type="ARBA" id="ARBA00093656"/>
    </source>
</evidence>
<comment type="function">
    <text evidence="9">S-adenosyl-L-methionine-dependent 2'-O-ribose methyltransferase that catalyzes the formation of 2'-O-methylguanosine at position 18 (Gm18) in a subset of tRNA. Selectively mediates Gm18 methylation of tRNAGln-TTG/CTG and tRNASer-TGA/GCT. Gm18 modification can enhance the stability of modified tRNAs.</text>
</comment>
<evidence type="ECO:0000256" key="11">
    <source>
        <dbReference type="ARBA" id="ARBA00093636"/>
    </source>
</evidence>
<evidence type="ECO:0000313" key="15">
    <source>
        <dbReference type="EMBL" id="ELW68137.1"/>
    </source>
</evidence>
<evidence type="ECO:0000313" key="16">
    <source>
        <dbReference type="Proteomes" id="UP000011518"/>
    </source>
</evidence>
<dbReference type="GO" id="GO:0141100">
    <property type="term" value="F:tRNA (guanine(18)-2'-O)-methyltransferase activity"/>
    <property type="evidence" value="ECO:0007669"/>
    <property type="project" value="UniProtKB-EC"/>
</dbReference>
<dbReference type="FunFam" id="3.40.1280.10:FF:000010">
    <property type="entry name" value="probable methyltransferase TARBP1"/>
    <property type="match status" value="1"/>
</dbReference>
<dbReference type="InterPro" id="IPR001537">
    <property type="entry name" value="SpoU_MeTrfase"/>
</dbReference>
<dbReference type="EC" id="2.1.1.34" evidence="10"/>
<dbReference type="PANTHER" id="PTHR12029">
    <property type="entry name" value="RNA METHYLTRANSFERASE"/>
    <property type="match status" value="1"/>
</dbReference>
<keyword evidence="7" id="KW-0007">Acetylation</keyword>
<dbReference type="EMBL" id="KB320579">
    <property type="protein sequence ID" value="ELW68137.1"/>
    <property type="molecule type" value="Genomic_DNA"/>
</dbReference>
<dbReference type="Proteomes" id="UP000011518">
    <property type="component" value="Unassembled WGS sequence"/>
</dbReference>
<feature type="domain" description="tRNA/rRNA methyltransferase SpoU type" evidence="14">
    <location>
        <begin position="1223"/>
        <end position="1381"/>
    </location>
</feature>
<evidence type="ECO:0000256" key="8">
    <source>
        <dbReference type="ARBA" id="ARBA00093266"/>
    </source>
</evidence>
<dbReference type="SUPFAM" id="SSF48371">
    <property type="entry name" value="ARM repeat"/>
    <property type="match status" value="1"/>
</dbReference>
<protein>
    <recommendedName>
        <fullName evidence="11">tRNA (guanosine(18)-2'-O)-methyltransferase TARBP1</fullName>
        <ecNumber evidence="10">2.1.1.34</ecNumber>
    </recommendedName>
    <alternativeName>
        <fullName evidence="12">TAR RNA-binding protein 1</fullName>
    </alternativeName>
</protein>